<evidence type="ECO:0000313" key="2">
    <source>
        <dbReference type="EMBL" id="AKK05005.1"/>
    </source>
</evidence>
<gene>
    <name evidence="2" type="ORF">CMUST_03305</name>
</gene>
<reference evidence="2 3" key="1">
    <citation type="journal article" date="2015" name="Genome Announc.">
        <title>Complete Genome Sequence of the Type Strain Corynebacterium mustelae DSM 45274, Isolated from Various Tissues of a Male Ferret with Lethal Sepsis.</title>
        <authorList>
            <person name="Ruckert C."/>
            <person name="Eimer J."/>
            <person name="Winkler A."/>
            <person name="Tauch A."/>
        </authorList>
    </citation>
    <scope>NUCLEOTIDE SEQUENCE [LARGE SCALE GENOMIC DNA]</scope>
    <source>
        <strain evidence="2 3">DSM 45274</strain>
    </source>
</reference>
<organism evidence="2 3">
    <name type="scientific">Corynebacterium mustelae</name>
    <dbReference type="NCBI Taxonomy" id="571915"/>
    <lineage>
        <taxon>Bacteria</taxon>
        <taxon>Bacillati</taxon>
        <taxon>Actinomycetota</taxon>
        <taxon>Actinomycetes</taxon>
        <taxon>Mycobacteriales</taxon>
        <taxon>Corynebacteriaceae</taxon>
        <taxon>Corynebacterium</taxon>
    </lineage>
</organism>
<evidence type="ECO:0000256" key="1">
    <source>
        <dbReference type="SAM" id="MobiDB-lite"/>
    </source>
</evidence>
<name>A0A0G3GWT3_9CORY</name>
<dbReference type="AlphaFoldDB" id="A0A0G3GWT3"/>
<evidence type="ECO:0000313" key="3">
    <source>
        <dbReference type="Proteomes" id="UP000035199"/>
    </source>
</evidence>
<accession>A0A0G3GWT3</accession>
<keyword evidence="3" id="KW-1185">Reference proteome</keyword>
<dbReference type="PATRIC" id="fig|571915.4.peg.700"/>
<dbReference type="EMBL" id="CP011542">
    <property type="protein sequence ID" value="AKK05005.1"/>
    <property type="molecule type" value="Genomic_DNA"/>
</dbReference>
<reference evidence="3" key="2">
    <citation type="submission" date="2015-05" db="EMBL/GenBank/DDBJ databases">
        <title>Complete genome sequence of Corynebacterium mustelae DSM 45274, isolated from various tissues of a male ferret with lethal sepsis.</title>
        <authorList>
            <person name="Ruckert C."/>
            <person name="Albersmeier A."/>
            <person name="Winkler A."/>
            <person name="Tauch A."/>
        </authorList>
    </citation>
    <scope>NUCLEOTIDE SEQUENCE [LARGE SCALE GENOMIC DNA]</scope>
    <source>
        <strain evidence="3">DSM 45274</strain>
    </source>
</reference>
<protein>
    <submittedName>
        <fullName evidence="2">Uncharacterized protein</fullName>
    </submittedName>
</protein>
<dbReference type="Proteomes" id="UP000035199">
    <property type="component" value="Chromosome"/>
</dbReference>
<feature type="region of interest" description="Disordered" evidence="1">
    <location>
        <begin position="256"/>
        <end position="288"/>
    </location>
</feature>
<proteinExistence type="predicted"/>
<dbReference type="RefSeq" id="WP_052844505.1">
    <property type="nucleotide sequence ID" value="NZ_CP011542.1"/>
</dbReference>
<feature type="compositionally biased region" description="Basic and acidic residues" evidence="1">
    <location>
        <begin position="264"/>
        <end position="279"/>
    </location>
</feature>
<sequence>MTFPPNFDFDFDPITQEQFDSLPKVHIQTTSGLASLNEILSGDPDAAYIEHVVSFTELAEAQKLLKQAPSMVGLVVYCENQNEATALLEGNTELVLGGIVNSPEAAAVLKGSFVPYVYLGDIGEQVVYGGSRIVDAVRLLENFRITDDGELSPGIEAGFILDRNLPVLCQPEEAIAAGIIENIADYPLPLLRDFGYNVGLDKWTYETVTALELDIHSYYDLLLSTIETSFLTKQLRRMLIGEVIEPAFAEFFAEDDEAATETEETSKTESEPSELKLSPEELAGIDPQLLEEWGIDPKDIGLT</sequence>
<dbReference type="OrthoDB" id="9779574at2"/>
<dbReference type="KEGG" id="cmv:CMUST_03305"/>
<dbReference type="STRING" id="571915.CMUST_03305"/>